<evidence type="ECO:0000313" key="1">
    <source>
        <dbReference type="EMBL" id="AKC02875.1"/>
    </source>
</evidence>
<name>A0A0E3T7Y2_9CAUD</name>
<dbReference type="EMBL" id="KP790009">
    <property type="protein sequence ID" value="AKC02875.1"/>
    <property type="molecule type" value="Genomic_DNA"/>
</dbReference>
<reference evidence="1 2" key="1">
    <citation type="journal article" date="2015" name="Sci. Rep.">
        <title>Bacteriophages of wastewater foaming-associated filamentous Gordonia reduce host levels in raw activated sludge.</title>
        <authorList>
            <person name="Liu M."/>
            <person name="Gill J.J."/>
            <person name="Young R."/>
            <person name="Summer E.J."/>
        </authorList>
    </citation>
    <scope>NUCLEOTIDE SEQUENCE [LARGE SCALE GENOMIC DNA]</scope>
</reference>
<dbReference type="KEGG" id="vg:26641479"/>
<dbReference type="OrthoDB" id="21611at10239"/>
<proteinExistence type="predicted"/>
<dbReference type="GeneID" id="26641479"/>
<gene>
    <name evidence="1" type="ORF">Gmala1_37</name>
</gene>
<protein>
    <recommendedName>
        <fullName evidence="3">MazG-like nucleotide pyrophosphohydrolase</fullName>
    </recommendedName>
</protein>
<dbReference type="RefSeq" id="YP_009215247.1">
    <property type="nucleotide sequence ID" value="NC_028972.1"/>
</dbReference>
<evidence type="ECO:0000313" key="2">
    <source>
        <dbReference type="Proteomes" id="UP000033019"/>
    </source>
</evidence>
<dbReference type="Proteomes" id="UP000033019">
    <property type="component" value="Segment"/>
</dbReference>
<accession>A0A0E3T7Y2</accession>
<evidence type="ECO:0008006" key="3">
    <source>
        <dbReference type="Google" id="ProtNLM"/>
    </source>
</evidence>
<sequence length="179" mass="19855">MSRNSTKEEIQMTDTTNAVHTALNLFSASQREGTSPDYFNPETGELTFDGGAAIAQAISVLSHASWKMSESKGFHDSGRGFGEIIALIHSEISEALESNRSGEPLLWFKREDGTKSTEPFDENGKPLKAEGEAAEFADAFIRIGDWAGDDDERITALLLAIYYKNRFNATRPYKHGRKF</sequence>
<organism evidence="1 2">
    <name type="scientific">Gordonia phage Gmala1</name>
    <dbReference type="NCBI Taxonomy" id="1622190"/>
    <lineage>
        <taxon>Viruses</taxon>
        <taxon>Duplodnaviria</taxon>
        <taxon>Heunggongvirae</taxon>
        <taxon>Uroviricota</taxon>
        <taxon>Caudoviricetes</taxon>
        <taxon>Gordtnkvirus</taxon>
        <taxon>Gordtnkvirus gordtnk2</taxon>
    </lineage>
</organism>